<dbReference type="AlphaFoldDB" id="A0A5D0WM37"/>
<dbReference type="InterPro" id="IPR011991">
    <property type="entry name" value="ArsR-like_HTH"/>
</dbReference>
<dbReference type="EMBL" id="VSLA01000021">
    <property type="protein sequence ID" value="TYC85197.1"/>
    <property type="molecule type" value="Genomic_DNA"/>
</dbReference>
<protein>
    <submittedName>
        <fullName evidence="5">Winged helix-turn-helix transcriptional regulator</fullName>
    </submittedName>
</protein>
<gene>
    <name evidence="5" type="ORF">FXB42_09705</name>
</gene>
<dbReference type="GO" id="GO:0003677">
    <property type="term" value="F:DNA binding"/>
    <property type="evidence" value="ECO:0007669"/>
    <property type="project" value="UniProtKB-KW"/>
</dbReference>
<dbReference type="RefSeq" id="WP_148637653.1">
    <property type="nucleotide sequence ID" value="NZ_VSLA01000021.1"/>
</dbReference>
<evidence type="ECO:0000256" key="3">
    <source>
        <dbReference type="ARBA" id="ARBA00023163"/>
    </source>
</evidence>
<dbReference type="Proteomes" id="UP000322619">
    <property type="component" value="Unassembled WGS sequence"/>
</dbReference>
<dbReference type="Gene3D" id="1.10.10.10">
    <property type="entry name" value="Winged helix-like DNA-binding domain superfamily/Winged helix DNA-binding domain"/>
    <property type="match status" value="1"/>
</dbReference>
<dbReference type="PANTHER" id="PTHR33154">
    <property type="entry name" value="TRANSCRIPTIONAL REGULATOR, ARSR FAMILY"/>
    <property type="match status" value="1"/>
</dbReference>
<dbReference type="InterPro" id="IPR036390">
    <property type="entry name" value="WH_DNA-bd_sf"/>
</dbReference>
<dbReference type="PRINTS" id="PR00778">
    <property type="entry name" value="HTHARSR"/>
</dbReference>
<dbReference type="SUPFAM" id="SSF46785">
    <property type="entry name" value="Winged helix' DNA-binding domain"/>
    <property type="match status" value="1"/>
</dbReference>
<feature type="domain" description="HTH arsR-type" evidence="4">
    <location>
        <begin position="1"/>
        <end position="103"/>
    </location>
</feature>
<dbReference type="NCBIfam" id="NF033788">
    <property type="entry name" value="HTH_metalloreg"/>
    <property type="match status" value="1"/>
</dbReference>
<dbReference type="Pfam" id="PF01022">
    <property type="entry name" value="HTH_5"/>
    <property type="match status" value="1"/>
</dbReference>
<evidence type="ECO:0000256" key="2">
    <source>
        <dbReference type="ARBA" id="ARBA00023125"/>
    </source>
</evidence>
<name>A0A5D0WM37_9FIRM</name>
<keyword evidence="2" id="KW-0238">DNA-binding</keyword>
<organism evidence="5 6">
    <name type="scientific">Acetobacterium wieringae</name>
    <dbReference type="NCBI Taxonomy" id="52694"/>
    <lineage>
        <taxon>Bacteria</taxon>
        <taxon>Bacillati</taxon>
        <taxon>Bacillota</taxon>
        <taxon>Clostridia</taxon>
        <taxon>Eubacteriales</taxon>
        <taxon>Eubacteriaceae</taxon>
        <taxon>Acetobacterium</taxon>
    </lineage>
</organism>
<reference evidence="5 6" key="1">
    <citation type="submission" date="2019-08" db="EMBL/GenBank/DDBJ databases">
        <title>Isolation and enrichment of carboxydotrophic bacteria from anaerobic sludge for the production of bio-based chemicals from syngas.</title>
        <authorList>
            <person name="Antares A.L."/>
            <person name="Moreira J."/>
            <person name="Diender M."/>
            <person name="Parshina S.N."/>
            <person name="Stams A.J.M."/>
            <person name="Alves M."/>
            <person name="Alves J.I."/>
            <person name="Sousa D.Z."/>
        </authorList>
    </citation>
    <scope>NUCLEOTIDE SEQUENCE [LARGE SCALE GENOMIC DNA]</scope>
    <source>
        <strain evidence="5 6">JM</strain>
    </source>
</reference>
<keyword evidence="1" id="KW-0805">Transcription regulation</keyword>
<evidence type="ECO:0000259" key="4">
    <source>
        <dbReference type="PROSITE" id="PS50987"/>
    </source>
</evidence>
<evidence type="ECO:0000313" key="6">
    <source>
        <dbReference type="Proteomes" id="UP000322619"/>
    </source>
</evidence>
<dbReference type="SMART" id="SM00418">
    <property type="entry name" value="HTH_ARSR"/>
    <property type="match status" value="1"/>
</dbReference>
<dbReference type="GO" id="GO:0003700">
    <property type="term" value="F:DNA-binding transcription factor activity"/>
    <property type="evidence" value="ECO:0007669"/>
    <property type="project" value="InterPro"/>
</dbReference>
<accession>A0A5D0WM37</accession>
<dbReference type="InterPro" id="IPR051081">
    <property type="entry name" value="HTH_MetalResp_TranReg"/>
</dbReference>
<keyword evidence="3" id="KW-0804">Transcription</keyword>
<dbReference type="InterPro" id="IPR036388">
    <property type="entry name" value="WH-like_DNA-bd_sf"/>
</dbReference>
<dbReference type="PANTHER" id="PTHR33154:SF18">
    <property type="entry name" value="ARSENICAL RESISTANCE OPERON REPRESSOR"/>
    <property type="match status" value="1"/>
</dbReference>
<dbReference type="PROSITE" id="PS50987">
    <property type="entry name" value="HTH_ARSR_2"/>
    <property type="match status" value="1"/>
</dbReference>
<sequence length="113" mass="13366">MNELTNIYKMLSDETRLRIIVLLAQKELCVCEISDILEVSQPSISKNLSKLRDLDFVTTERKEKFIFYNLKTDNPILKRTIQDILENINDFPQLVLDKNKHVDRKFLFDNCCN</sequence>
<proteinExistence type="predicted"/>
<comment type="caution">
    <text evidence="5">The sequence shown here is derived from an EMBL/GenBank/DDBJ whole genome shotgun (WGS) entry which is preliminary data.</text>
</comment>
<evidence type="ECO:0000313" key="5">
    <source>
        <dbReference type="EMBL" id="TYC85197.1"/>
    </source>
</evidence>
<evidence type="ECO:0000256" key="1">
    <source>
        <dbReference type="ARBA" id="ARBA00023015"/>
    </source>
</evidence>
<dbReference type="InterPro" id="IPR001845">
    <property type="entry name" value="HTH_ArsR_DNA-bd_dom"/>
</dbReference>
<dbReference type="CDD" id="cd00090">
    <property type="entry name" value="HTH_ARSR"/>
    <property type="match status" value="1"/>
</dbReference>